<dbReference type="Proteomes" id="UP000054698">
    <property type="component" value="Unassembled WGS sequence"/>
</dbReference>
<accession>A0A0W0U7U4</accession>
<proteinExistence type="predicted"/>
<comment type="caution">
    <text evidence="1">The sequence shown here is derived from an EMBL/GenBank/DDBJ whole genome shotgun (WGS) entry which is preliminary data.</text>
</comment>
<sequence>MDNFITGFFTLIAALGAIFLKDHLENRKHLKTSLKQKAIEAYSLADSRNFTLAEMRVLCGKLVNDKNYSYTNLPKESVLENLAKLEILIIENFYDLNPAFLNLNRIIITQYVFLSEIIVNNSVAESEFRKRENDYQSSLVEASLFLKNELIEKYINQKIRKNFFYYQEKFKSIFKDFFKK</sequence>
<dbReference type="RefSeq" id="WP_058443655.1">
    <property type="nucleotide sequence ID" value="NZ_CAAAHT010000047.1"/>
</dbReference>
<reference evidence="1 2" key="1">
    <citation type="submission" date="2015-11" db="EMBL/GenBank/DDBJ databases">
        <title>Genomic analysis of 38 Legionella species identifies large and diverse effector repertoires.</title>
        <authorList>
            <person name="Burstein D."/>
            <person name="Amaro F."/>
            <person name="Zusman T."/>
            <person name="Lifshitz Z."/>
            <person name="Cohen O."/>
            <person name="Gilbert J.A."/>
            <person name="Pupko T."/>
            <person name="Shuman H.A."/>
            <person name="Segal G."/>
        </authorList>
    </citation>
    <scope>NUCLEOTIDE SEQUENCE [LARGE SCALE GENOMIC DNA]</scope>
    <source>
        <strain evidence="1 2">WO-44C</strain>
    </source>
</reference>
<protein>
    <submittedName>
        <fullName evidence="1">Uncharacterized protein</fullName>
    </submittedName>
</protein>
<dbReference type="EMBL" id="LNYB01000015">
    <property type="protein sequence ID" value="KTD03577.1"/>
    <property type="molecule type" value="Genomic_DNA"/>
</dbReference>
<dbReference type="AlphaFoldDB" id="A0A0W0U7U4"/>
<organism evidence="1 2">
    <name type="scientific">Legionella feeleii</name>
    <dbReference type="NCBI Taxonomy" id="453"/>
    <lineage>
        <taxon>Bacteria</taxon>
        <taxon>Pseudomonadati</taxon>
        <taxon>Pseudomonadota</taxon>
        <taxon>Gammaproteobacteria</taxon>
        <taxon>Legionellales</taxon>
        <taxon>Legionellaceae</taxon>
        <taxon>Legionella</taxon>
    </lineage>
</organism>
<evidence type="ECO:0000313" key="1">
    <source>
        <dbReference type="EMBL" id="KTD03577.1"/>
    </source>
</evidence>
<evidence type="ECO:0000313" key="2">
    <source>
        <dbReference type="Proteomes" id="UP000054698"/>
    </source>
</evidence>
<gene>
    <name evidence="1" type="ORF">Lfee_0433</name>
</gene>
<dbReference type="PATRIC" id="fig|453.4.peg.469"/>
<name>A0A0W0U7U4_9GAMM</name>
<keyword evidence="2" id="KW-1185">Reference proteome</keyword>